<dbReference type="Gene3D" id="3.30.70.1170">
    <property type="entry name" value="Sun protein, domain 3"/>
    <property type="match status" value="1"/>
</dbReference>
<dbReference type="SUPFAM" id="SSF48013">
    <property type="entry name" value="NusB-like"/>
    <property type="match status" value="1"/>
</dbReference>
<dbReference type="PROSITE" id="PS51686">
    <property type="entry name" value="SAM_MT_RSMB_NOP"/>
    <property type="match status" value="1"/>
</dbReference>
<evidence type="ECO:0000256" key="3">
    <source>
        <dbReference type="ARBA" id="ARBA00012140"/>
    </source>
</evidence>
<dbReference type="PANTHER" id="PTHR22807:SF53">
    <property type="entry name" value="RIBOSOMAL RNA SMALL SUBUNIT METHYLTRANSFERASE B-RELATED"/>
    <property type="match status" value="1"/>
</dbReference>
<evidence type="ECO:0000256" key="5">
    <source>
        <dbReference type="ARBA" id="ARBA00022552"/>
    </source>
</evidence>
<dbReference type="GO" id="GO:0006355">
    <property type="term" value="P:regulation of DNA-templated transcription"/>
    <property type="evidence" value="ECO:0007669"/>
    <property type="project" value="InterPro"/>
</dbReference>
<protein>
    <recommendedName>
        <fullName evidence="3">16S rRNA (cytosine(967)-C(5))-methyltransferase</fullName>
        <ecNumber evidence="3">2.1.1.176</ecNumber>
    </recommendedName>
    <alternativeName>
        <fullName evidence="10">16S rRNA m5C967 methyltransferase</fullName>
    </alternativeName>
    <alternativeName>
        <fullName evidence="11">rRNA (cytosine-C(5)-)-methyltransferase RsmB</fullName>
    </alternativeName>
</protein>
<dbReference type="GO" id="GO:0008649">
    <property type="term" value="F:rRNA methyltransferase activity"/>
    <property type="evidence" value="ECO:0007669"/>
    <property type="project" value="InterPro"/>
</dbReference>
<keyword evidence="4" id="KW-0963">Cytoplasm</keyword>
<dbReference type="InterPro" id="IPR023267">
    <property type="entry name" value="RCMT"/>
</dbReference>
<evidence type="ECO:0000256" key="1">
    <source>
        <dbReference type="ARBA" id="ARBA00002724"/>
    </source>
</evidence>
<comment type="catalytic activity">
    <reaction evidence="12">
        <text>cytidine(967) in 16S rRNA + S-adenosyl-L-methionine = 5-methylcytidine(967) in 16S rRNA + S-adenosyl-L-homocysteine + H(+)</text>
        <dbReference type="Rhea" id="RHEA:42748"/>
        <dbReference type="Rhea" id="RHEA-COMP:10219"/>
        <dbReference type="Rhea" id="RHEA-COMP:10220"/>
        <dbReference type="ChEBI" id="CHEBI:15378"/>
        <dbReference type="ChEBI" id="CHEBI:57856"/>
        <dbReference type="ChEBI" id="CHEBI:59789"/>
        <dbReference type="ChEBI" id="CHEBI:74483"/>
        <dbReference type="ChEBI" id="CHEBI:82748"/>
        <dbReference type="EC" id="2.1.1.176"/>
    </reaction>
</comment>
<comment type="subcellular location">
    <subcellularLocation>
        <location evidence="2">Cytoplasm</location>
    </subcellularLocation>
</comment>
<dbReference type="InterPro" id="IPR054728">
    <property type="entry name" value="RsmB-like_ferredoxin"/>
</dbReference>
<dbReference type="InterPro" id="IPR001678">
    <property type="entry name" value="MeTrfase_RsmB-F_NOP2_dom"/>
</dbReference>
<dbReference type="GeneID" id="90995131"/>
<sequence length="447" mass="51136">MELSGREMALNILNDIFNNGAFSNIAINSNLDEGLSNKEEGFVREIVYGVLENNIYLDYIISKASKIKLKKIHPIILIILKIGIYQIIFMDRIPISAAVNESVNLAKKHGHKGTIGFVNGMLRNISRNKDEFMKVEAKDKIDYISIKYSHPKWMVKRWIKEFGEEFTEKLCKENNKSPQLNIRVNTLKTSKKKLKEKLMDYGFTVKDTKYANDSLIVENPIRITETSEFKMGHFIIQDESSTLVGQIMDPKPGSTIIDCCSAPGGKATHLAQIMNNEGRILSQDIYEHKLKLIEENAKRLGINIIETSILDGTKRDDSLVNLADYLLLDAPCSGLGLIRRKPDIKINRKEEDIAELVELQYTILNNVKDYLKIGGILIYSTCTIEKDENINMINKFLEENKSFKLVNIEDKIHNSQNIDTLKHGYIQLFPHIHNTDGFYIVKIIKER</sequence>
<dbReference type="Gene3D" id="3.40.50.150">
    <property type="entry name" value="Vaccinia Virus protein VP39"/>
    <property type="match status" value="1"/>
</dbReference>
<feature type="active site" description="Nucleophile" evidence="13">
    <location>
        <position position="382"/>
    </location>
</feature>
<evidence type="ECO:0000256" key="2">
    <source>
        <dbReference type="ARBA" id="ARBA00004496"/>
    </source>
</evidence>
<dbReference type="NCBIfam" id="NF011494">
    <property type="entry name" value="PRK14902.1"/>
    <property type="match status" value="1"/>
</dbReference>
<dbReference type="STRING" id="1123404.SAMN02745784_00442"/>
<feature type="binding site" evidence="13">
    <location>
        <begin position="260"/>
        <end position="266"/>
    </location>
    <ligand>
        <name>S-adenosyl-L-methionine</name>
        <dbReference type="ChEBI" id="CHEBI:59789"/>
    </ligand>
</feature>
<dbReference type="PRINTS" id="PR02008">
    <property type="entry name" value="RCMTFAMILY"/>
</dbReference>
<evidence type="ECO:0000256" key="10">
    <source>
        <dbReference type="ARBA" id="ARBA00030399"/>
    </source>
</evidence>
<feature type="domain" description="SAM-dependent MTase RsmB/NOP-type" evidence="14">
    <location>
        <begin position="170"/>
        <end position="446"/>
    </location>
</feature>
<dbReference type="GO" id="GO:0005737">
    <property type="term" value="C:cytoplasm"/>
    <property type="evidence" value="ECO:0007669"/>
    <property type="project" value="UniProtKB-SubCell"/>
</dbReference>
<keyword evidence="16" id="KW-1185">Reference proteome</keyword>
<keyword evidence="5" id="KW-0698">rRNA processing</keyword>
<dbReference type="InterPro" id="IPR029063">
    <property type="entry name" value="SAM-dependent_MTases_sf"/>
</dbReference>
<dbReference type="FunFam" id="3.40.50.150:FF:000022">
    <property type="entry name" value="Ribosomal RNA small subunit methyltransferase B"/>
    <property type="match status" value="1"/>
</dbReference>
<dbReference type="EMBL" id="FQTY01000001">
    <property type="protein sequence ID" value="SHE34482.1"/>
    <property type="molecule type" value="Genomic_DNA"/>
</dbReference>
<gene>
    <name evidence="15" type="ORF">SAMN02745784_00442</name>
</gene>
<dbReference type="Pfam" id="PF01189">
    <property type="entry name" value="Methyltr_RsmB-F"/>
    <property type="match status" value="1"/>
</dbReference>
<accession>A0A1M4SQL9</accession>
<reference evidence="16" key="1">
    <citation type="submission" date="2016-11" db="EMBL/GenBank/DDBJ databases">
        <authorList>
            <person name="Varghese N."/>
            <person name="Submissions S."/>
        </authorList>
    </citation>
    <scope>NUCLEOTIDE SEQUENCE [LARGE SCALE GENOMIC DNA]</scope>
    <source>
        <strain evidence="16">DSM 18095</strain>
    </source>
</reference>
<evidence type="ECO:0000256" key="11">
    <source>
        <dbReference type="ARBA" id="ARBA00031088"/>
    </source>
</evidence>
<evidence type="ECO:0000313" key="15">
    <source>
        <dbReference type="EMBL" id="SHE34482.1"/>
    </source>
</evidence>
<keyword evidence="6 13" id="KW-0489">Methyltransferase</keyword>
<dbReference type="GO" id="GO:0003723">
    <property type="term" value="F:RNA binding"/>
    <property type="evidence" value="ECO:0007669"/>
    <property type="project" value="UniProtKB-UniRule"/>
</dbReference>
<evidence type="ECO:0000313" key="16">
    <source>
        <dbReference type="Proteomes" id="UP000184114"/>
    </source>
</evidence>
<comment type="function">
    <text evidence="1">Specifically methylates the cytosine at position 967 (m5C967) of 16S rRNA.</text>
</comment>
<dbReference type="FunFam" id="3.30.70.1170:FF:000003">
    <property type="entry name" value="16S rRNA (Cytosine(967)-C(5))-methyltransferase RsmB"/>
    <property type="match status" value="1"/>
</dbReference>
<dbReference type="Proteomes" id="UP000184114">
    <property type="component" value="Unassembled WGS sequence"/>
</dbReference>
<organism evidence="15 16">
    <name type="scientific">Tissierella praeacuta DSM 18095</name>
    <dbReference type="NCBI Taxonomy" id="1123404"/>
    <lineage>
        <taxon>Bacteria</taxon>
        <taxon>Bacillati</taxon>
        <taxon>Bacillota</taxon>
        <taxon>Tissierellia</taxon>
        <taxon>Tissierellales</taxon>
        <taxon>Tissierellaceae</taxon>
        <taxon>Tissierella</taxon>
    </lineage>
</organism>
<dbReference type="InterPro" id="IPR011023">
    <property type="entry name" value="Nop2p"/>
</dbReference>
<dbReference type="Pfam" id="PF22458">
    <property type="entry name" value="RsmF-B_ferredox"/>
    <property type="match status" value="1"/>
</dbReference>
<dbReference type="InterPro" id="IPR049560">
    <property type="entry name" value="MeTrfase_RsmB-F_NOP2_cat"/>
</dbReference>
<proteinExistence type="inferred from homology"/>
<evidence type="ECO:0000256" key="13">
    <source>
        <dbReference type="PROSITE-ProRule" id="PRU01023"/>
    </source>
</evidence>
<dbReference type="AlphaFoldDB" id="A0A1M4SQL9"/>
<feature type="binding site" evidence="13">
    <location>
        <position position="284"/>
    </location>
    <ligand>
        <name>S-adenosyl-L-methionine</name>
        <dbReference type="ChEBI" id="CHEBI:59789"/>
    </ligand>
</feature>
<dbReference type="NCBIfam" id="TIGR00446">
    <property type="entry name" value="nop2p"/>
    <property type="match status" value="1"/>
</dbReference>
<dbReference type="NCBIfam" id="TIGR00563">
    <property type="entry name" value="rsmB"/>
    <property type="match status" value="1"/>
</dbReference>
<feature type="binding site" evidence="13">
    <location>
        <position position="329"/>
    </location>
    <ligand>
        <name>S-adenosyl-L-methionine</name>
        <dbReference type="ChEBI" id="CHEBI:59789"/>
    </ligand>
</feature>
<keyword evidence="9 13" id="KW-0694">RNA-binding</keyword>
<evidence type="ECO:0000256" key="8">
    <source>
        <dbReference type="ARBA" id="ARBA00022691"/>
    </source>
</evidence>
<dbReference type="RefSeq" id="WP_084725055.1">
    <property type="nucleotide sequence ID" value="NZ_FQTY01000001.1"/>
</dbReference>
<evidence type="ECO:0000256" key="7">
    <source>
        <dbReference type="ARBA" id="ARBA00022679"/>
    </source>
</evidence>
<evidence type="ECO:0000256" key="12">
    <source>
        <dbReference type="ARBA" id="ARBA00047283"/>
    </source>
</evidence>
<evidence type="ECO:0000259" key="14">
    <source>
        <dbReference type="PROSITE" id="PS51686"/>
    </source>
</evidence>
<comment type="similarity">
    <text evidence="13">Belongs to the class I-like SAM-binding methyltransferase superfamily. RsmB/NOP family.</text>
</comment>
<dbReference type="Pfam" id="PF01029">
    <property type="entry name" value="NusB"/>
    <property type="match status" value="1"/>
</dbReference>
<evidence type="ECO:0000256" key="9">
    <source>
        <dbReference type="ARBA" id="ARBA00022884"/>
    </source>
</evidence>
<dbReference type="SUPFAM" id="SSF53335">
    <property type="entry name" value="S-adenosyl-L-methionine-dependent methyltransferases"/>
    <property type="match status" value="1"/>
</dbReference>
<dbReference type="PANTHER" id="PTHR22807">
    <property type="entry name" value="NOP2 YEAST -RELATED NOL1/NOP2/FMU SUN DOMAIN-CONTAINING"/>
    <property type="match status" value="1"/>
</dbReference>
<feature type="binding site" evidence="13">
    <location>
        <position position="311"/>
    </location>
    <ligand>
        <name>S-adenosyl-L-methionine</name>
        <dbReference type="ChEBI" id="CHEBI:59789"/>
    </ligand>
</feature>
<dbReference type="InterPro" id="IPR006027">
    <property type="entry name" value="NusB_RsmB_TIM44"/>
</dbReference>
<dbReference type="EC" id="2.1.1.176" evidence="3"/>
<keyword evidence="8 13" id="KW-0949">S-adenosyl-L-methionine</keyword>
<dbReference type="InterPro" id="IPR035926">
    <property type="entry name" value="NusB-like_sf"/>
</dbReference>
<evidence type="ECO:0000256" key="6">
    <source>
        <dbReference type="ARBA" id="ARBA00022603"/>
    </source>
</evidence>
<keyword evidence="7 13" id="KW-0808">Transferase</keyword>
<evidence type="ECO:0000256" key="4">
    <source>
        <dbReference type="ARBA" id="ARBA00022490"/>
    </source>
</evidence>
<name>A0A1M4SQL9_9FIRM</name>
<dbReference type="Gene3D" id="1.10.940.10">
    <property type="entry name" value="NusB-like"/>
    <property type="match status" value="1"/>
</dbReference>
<dbReference type="InterPro" id="IPR004573">
    <property type="entry name" value="rRNA_ssu_MeTfrase_B"/>
</dbReference>